<dbReference type="Gene3D" id="3.30.420.430">
    <property type="match status" value="5"/>
</dbReference>
<name>A0A5B2V2D8_9PSED</name>
<dbReference type="EMBL" id="VUOL01000002">
    <property type="protein sequence ID" value="KAA2232958.1"/>
    <property type="molecule type" value="Genomic_DNA"/>
</dbReference>
<sequence>MPTKKRIIETATVNSDISQFQDAASMTPGVTPTLSEDSVTSSTDITSTPAITKVFDNVGESVGLRGSSSSTDDARPTFQGIAEPNSLVTVRDNGVLLGTAQVNASGEWSFTPAIDLSPGDYNLRVSDSFGQSEVFVLRILGPGEAAPEVGITYYFDDTGVQQGYFPNNTSTDDARPTFGGVAQPKAIVTIYEGDQVIGSAQADAKGKWQFTPTNDLSVGAHSFTVIDASGQHSDVFNVQIQDPTQAPDPTPRISWAVDNVGSSQGNLGNGASTDDNFPVLSGHGTPNSVLNVYANGTYQGGANVDASGNWSFSFSQPLLEGNQILTVEDITDGLISADFNLHIESFPALPQPPNIESVFDNVGYSQGSLASGASTDDLRPQLQGKGSPNSELHIFDNGIYLNSVKVDNGGNWSLNTFKDLSGGTHSFTVVNAAGQSSQPFELNVIAPPEPSIDSVFDNVGYSQGSLASGASTDDLRPQLLGKGSPNSELHIFDNGIYLNSVKVDNGGNWSLSTFKDLSDGTHSFTVVNAAGQSSQPFELNVITPPAPNPSIGSAQDNVGGEQAFLTNGASTDDARPGLYGEGRPNSVITIYDGEQEIGSTISNTGGDWYFSPRTELSLGDHHFVAVDSAGERSETFSLTVEPQAPFISYFIDNVGIETGYFGDGDATDDATPTFTGSGIPDSLITFYSDDQVIGSTQASADGQWRFTPAQPLSEGDHSISAISTNGVISNTFELTVTPLTGLNNPLGLTLSDVMSDTSKDFFVTAAPEVSSGFSVPVLAFDAQLFAQDSTLSPIPSTDYGVTVQADLTMVNLMEQMQLHQPMT</sequence>
<dbReference type="NCBIfam" id="NF033510">
    <property type="entry name" value="Ca_tandemer"/>
    <property type="match status" value="1"/>
</dbReference>
<feature type="domain" description="Bacterial Ig-like" evidence="1">
    <location>
        <begin position="157"/>
        <end position="233"/>
    </location>
</feature>
<dbReference type="Proteomes" id="UP000325296">
    <property type="component" value="Unassembled WGS sequence"/>
</dbReference>
<evidence type="ECO:0000313" key="5">
    <source>
        <dbReference type="Proteomes" id="UP000325296"/>
    </source>
</evidence>
<evidence type="ECO:0000259" key="1">
    <source>
        <dbReference type="Pfam" id="PF19077"/>
    </source>
</evidence>
<organism evidence="2 5">
    <name type="scientific">Pseudomonas brenneri</name>
    <dbReference type="NCBI Taxonomy" id="129817"/>
    <lineage>
        <taxon>Bacteria</taxon>
        <taxon>Pseudomonadati</taxon>
        <taxon>Pseudomonadota</taxon>
        <taxon>Gammaproteobacteria</taxon>
        <taxon>Pseudomonadales</taxon>
        <taxon>Pseudomonadaceae</taxon>
        <taxon>Pseudomonas</taxon>
    </lineage>
</organism>
<dbReference type="Pfam" id="PF19077">
    <property type="entry name" value="Big_13"/>
    <property type="match status" value="4"/>
</dbReference>
<keyword evidence="4" id="KW-1185">Reference proteome</keyword>
<evidence type="ECO:0000313" key="4">
    <source>
        <dbReference type="Proteomes" id="UP000199620"/>
    </source>
</evidence>
<protein>
    <recommendedName>
        <fullName evidence="1">Bacterial Ig-like domain-containing protein</fullName>
    </recommendedName>
</protein>
<evidence type="ECO:0000313" key="3">
    <source>
        <dbReference type="EMBL" id="SDV06727.1"/>
    </source>
</evidence>
<dbReference type="Proteomes" id="UP000199620">
    <property type="component" value="Chromosome I"/>
</dbReference>
<gene>
    <name evidence="2" type="ORF">F1720_05210</name>
    <name evidence="3" type="ORF">SAMN04490181_4056</name>
</gene>
<dbReference type="InterPro" id="IPR044016">
    <property type="entry name" value="Big_13"/>
</dbReference>
<evidence type="ECO:0000313" key="2">
    <source>
        <dbReference type="EMBL" id="KAA2232958.1"/>
    </source>
</evidence>
<feature type="domain" description="Bacterial Ig-like" evidence="1">
    <location>
        <begin position="569"/>
        <end position="640"/>
    </location>
</feature>
<dbReference type="Gene3D" id="2.60.40.10">
    <property type="entry name" value="Immunoglobulins"/>
    <property type="match status" value="1"/>
</dbReference>
<dbReference type="AlphaFoldDB" id="A0A5B2V2D8"/>
<reference evidence="2 5" key="2">
    <citation type="submission" date="2019-09" db="EMBL/GenBank/DDBJ databases">
        <title>Draft genome sequence of Pseudomonas brenneri CCUG 51514(T).</title>
        <authorList>
            <person name="Tunovic T."/>
            <person name="Pineiro-Iglesias B."/>
            <person name="Unosson C."/>
            <person name="Inganas E."/>
            <person name="Ohlen M."/>
            <person name="Cardew S."/>
            <person name="Jensie-Markopoulos S."/>
            <person name="Salva-Serra F."/>
            <person name="Jaen-Luchoro D."/>
            <person name="Svensson-Stadler L."/>
            <person name="Chun J."/>
            <person name="Moore E."/>
        </authorList>
    </citation>
    <scope>NUCLEOTIDE SEQUENCE [LARGE SCALE GENOMIC DNA]</scope>
    <source>
        <strain evidence="2 5">CCUG 51514</strain>
    </source>
</reference>
<dbReference type="OrthoDB" id="7024053at2"/>
<feature type="domain" description="Bacterial Ig-like" evidence="1">
    <location>
        <begin position="657"/>
        <end position="725"/>
    </location>
</feature>
<reference evidence="3 4" key="1">
    <citation type="submission" date="2016-10" db="EMBL/GenBank/DDBJ databases">
        <authorList>
            <person name="Varghese N."/>
            <person name="Submissions S."/>
        </authorList>
    </citation>
    <scope>NUCLEOTIDE SEQUENCE [LARGE SCALE GENOMIC DNA]</scope>
    <source>
        <strain evidence="3 4">BS2771</strain>
    </source>
</reference>
<dbReference type="RefSeq" id="WP_090292240.1">
    <property type="nucleotide sequence ID" value="NZ_BMNU01000003.1"/>
</dbReference>
<feature type="domain" description="Bacterial Ig-like" evidence="1">
    <location>
        <begin position="63"/>
        <end position="126"/>
    </location>
</feature>
<proteinExistence type="predicted"/>
<accession>A0A5B2V2D8</accession>
<dbReference type="EMBL" id="LT629800">
    <property type="protein sequence ID" value="SDV06727.1"/>
    <property type="molecule type" value="Genomic_DNA"/>
</dbReference>
<dbReference type="InterPro" id="IPR013783">
    <property type="entry name" value="Ig-like_fold"/>
</dbReference>